<name>X1PBS1_9ZZZZ</name>
<organism evidence="1">
    <name type="scientific">marine sediment metagenome</name>
    <dbReference type="NCBI Taxonomy" id="412755"/>
    <lineage>
        <taxon>unclassified sequences</taxon>
        <taxon>metagenomes</taxon>
        <taxon>ecological metagenomes</taxon>
    </lineage>
</organism>
<gene>
    <name evidence="1" type="ORF">S06H3_58302</name>
</gene>
<dbReference type="EMBL" id="BARV01037731">
    <property type="protein sequence ID" value="GAI53767.1"/>
    <property type="molecule type" value="Genomic_DNA"/>
</dbReference>
<reference evidence="1" key="1">
    <citation type="journal article" date="2014" name="Front. Microbiol.">
        <title>High frequency of phylogenetically diverse reductive dehalogenase-homologous genes in deep subseafloor sedimentary metagenomes.</title>
        <authorList>
            <person name="Kawai M."/>
            <person name="Futagami T."/>
            <person name="Toyoda A."/>
            <person name="Takaki Y."/>
            <person name="Nishi S."/>
            <person name="Hori S."/>
            <person name="Arai W."/>
            <person name="Tsubouchi T."/>
            <person name="Morono Y."/>
            <person name="Uchiyama I."/>
            <person name="Ito T."/>
            <person name="Fujiyama A."/>
            <person name="Inagaki F."/>
            <person name="Takami H."/>
        </authorList>
    </citation>
    <scope>NUCLEOTIDE SEQUENCE</scope>
    <source>
        <strain evidence="1">Expedition CK06-06</strain>
    </source>
</reference>
<protein>
    <submittedName>
        <fullName evidence="1">Uncharacterized protein</fullName>
    </submittedName>
</protein>
<feature type="non-terminal residue" evidence="1">
    <location>
        <position position="38"/>
    </location>
</feature>
<proteinExistence type="predicted"/>
<sequence>MWLAFTGSAKTEKLPMEFWGNGLALAPALTGPWIRLSE</sequence>
<comment type="caution">
    <text evidence="1">The sequence shown here is derived from an EMBL/GenBank/DDBJ whole genome shotgun (WGS) entry which is preliminary data.</text>
</comment>
<evidence type="ECO:0000313" key="1">
    <source>
        <dbReference type="EMBL" id="GAI53767.1"/>
    </source>
</evidence>
<dbReference type="AlphaFoldDB" id="X1PBS1"/>
<accession>X1PBS1</accession>